<reference evidence="1" key="1">
    <citation type="submission" date="2022-10" db="EMBL/GenBank/DDBJ databases">
        <title>Hoeflea sp. G2-23, isolated from marine algae.</title>
        <authorList>
            <person name="Kristyanto S."/>
            <person name="Kim J.M."/>
            <person name="Jeon C.O."/>
        </authorList>
    </citation>
    <scope>NUCLEOTIDE SEQUENCE</scope>
    <source>
        <strain evidence="1">G2-23</strain>
    </source>
</reference>
<dbReference type="Gene3D" id="2.70.98.10">
    <property type="match status" value="1"/>
</dbReference>
<evidence type="ECO:0000313" key="2">
    <source>
        <dbReference type="Proteomes" id="UP001073227"/>
    </source>
</evidence>
<organism evidence="1 2">
    <name type="scientific">Hoeflea algicola</name>
    <dbReference type="NCBI Taxonomy" id="2983763"/>
    <lineage>
        <taxon>Bacteria</taxon>
        <taxon>Pseudomonadati</taxon>
        <taxon>Pseudomonadota</taxon>
        <taxon>Alphaproteobacteria</taxon>
        <taxon>Hyphomicrobiales</taxon>
        <taxon>Rhizobiaceae</taxon>
        <taxon>Hoeflea</taxon>
    </lineage>
</organism>
<sequence>MSAPVRIAAGDLSLDLRPELGGSVSSFRLDSGPGPFDLMRPLAAPEGAAPHALHSGMFPMVPFANSIRDNAFRFDGARYSISPNMPDTRLNYHGSGWQLPWRVARHDASRVDLVLEDATVDDVYLFAARQTFALTPHTLTVELAVENRSERTMPFSCGLHPWFPRHRGAMVRFSAGWYWAEDAEGHATTLTAPEDDTDFGDWNAPPTIYQNKCFTDWNGVAEVLWPDAGILLRMRGDPLMNHLMFHVPPNGAPVFCLEPQTNAPCAFDDLERGVVNKGVHLLAPGQDLSVSCRFEVRTDLPLNQT</sequence>
<dbReference type="InterPro" id="IPR011013">
    <property type="entry name" value="Gal_mutarotase_sf_dom"/>
</dbReference>
<dbReference type="Proteomes" id="UP001073227">
    <property type="component" value="Unassembled WGS sequence"/>
</dbReference>
<proteinExistence type="predicted"/>
<dbReference type="InterPro" id="IPR008183">
    <property type="entry name" value="Aldose_1/G6P_1-epimerase"/>
</dbReference>
<dbReference type="RefSeq" id="WP_267655598.1">
    <property type="nucleotide sequence ID" value="NZ_JAOVZR010000001.1"/>
</dbReference>
<dbReference type="CDD" id="cd09021">
    <property type="entry name" value="Aldose_epim_Ec_YphB"/>
    <property type="match status" value="1"/>
</dbReference>
<dbReference type="Pfam" id="PF01263">
    <property type="entry name" value="Aldose_epim"/>
    <property type="match status" value="1"/>
</dbReference>
<evidence type="ECO:0000313" key="1">
    <source>
        <dbReference type="EMBL" id="MCY0150160.1"/>
    </source>
</evidence>
<dbReference type="EMBL" id="JAOVZR010000001">
    <property type="protein sequence ID" value="MCY0150160.1"/>
    <property type="molecule type" value="Genomic_DNA"/>
</dbReference>
<comment type="caution">
    <text evidence="1">The sequence shown here is derived from an EMBL/GenBank/DDBJ whole genome shotgun (WGS) entry which is preliminary data.</text>
</comment>
<dbReference type="SUPFAM" id="SSF74650">
    <property type="entry name" value="Galactose mutarotase-like"/>
    <property type="match status" value="1"/>
</dbReference>
<gene>
    <name evidence="1" type="ORF">OEG84_21250</name>
</gene>
<accession>A0ABT3ZED3</accession>
<protein>
    <submittedName>
        <fullName evidence="1">Aldose 1-epimerase</fullName>
    </submittedName>
</protein>
<name>A0ABT3ZED3_9HYPH</name>
<dbReference type="InterPro" id="IPR014718">
    <property type="entry name" value="GH-type_carb-bd"/>
</dbReference>
<keyword evidence="2" id="KW-1185">Reference proteome</keyword>